<dbReference type="PRINTS" id="PR00262">
    <property type="entry name" value="IL1HBGF"/>
</dbReference>
<dbReference type="GO" id="GO:0008083">
    <property type="term" value="F:growth factor activity"/>
    <property type="evidence" value="ECO:0007669"/>
    <property type="project" value="InterPro"/>
</dbReference>
<dbReference type="OMA" id="KWYIGLN"/>
<protein>
    <recommendedName>
        <fullName evidence="2">Fibroblast growth factor</fullName>
        <shortName evidence="2">FGF</shortName>
    </recommendedName>
</protein>
<dbReference type="InterPro" id="IPR002209">
    <property type="entry name" value="Fibroblast_GF_fam"/>
</dbReference>
<dbReference type="Pfam" id="PF00167">
    <property type="entry name" value="FGF"/>
    <property type="match status" value="1"/>
</dbReference>
<sequence length="248" mass="28251">MNNAMESWIERASKGAVRIGTAVLLVYLTLSSSMPTPTFNVPTQSTVSSSSEMSWDVKTVVTSKNLSETMHLTGNSNDGVVLSTVQTSEEDNRISTRMRRMSSWKSREHGIYSYDIKQLHCKNGNLLAIYDNETINGTLDRFDKYTRLRITTAGFGRVRIKGVQSGMYVCMNKHGRLYPWSHPKDECVFQERFLPTLYAVFSSDVHSGKRKWYIGLNANGQPRLGRKTKYRHAMAQFLLESANWDDTR</sequence>
<comment type="similarity">
    <text evidence="1 2">Belongs to the heparin-binding growth factors family.</text>
</comment>
<dbReference type="InterPro" id="IPR056378">
    <property type="entry name" value="Let-756-like_FGF"/>
</dbReference>
<dbReference type="PRINTS" id="PR00263">
    <property type="entry name" value="HBGFFGF"/>
</dbReference>
<dbReference type="GeneID" id="110977170"/>
<proteinExistence type="inferred from homology"/>
<dbReference type="SMART" id="SM00442">
    <property type="entry name" value="FGF"/>
    <property type="match status" value="1"/>
</dbReference>
<name>A0A8B7Y2J3_ACAPL</name>
<dbReference type="SUPFAM" id="SSF50353">
    <property type="entry name" value="Cytokine"/>
    <property type="match status" value="1"/>
</dbReference>
<dbReference type="KEGG" id="aplc:110977170"/>
<dbReference type="InterPro" id="IPR008996">
    <property type="entry name" value="IL1/FGF"/>
</dbReference>
<keyword evidence="3" id="KW-1185">Reference proteome</keyword>
<dbReference type="RefSeq" id="XP_022086747.1">
    <property type="nucleotide sequence ID" value="XM_022231055.1"/>
</dbReference>
<dbReference type="AlphaFoldDB" id="A0A8B7Y2J3"/>
<dbReference type="OrthoDB" id="5987799at2759"/>
<organism evidence="3 4">
    <name type="scientific">Acanthaster planci</name>
    <name type="common">Crown-of-thorns starfish</name>
    <dbReference type="NCBI Taxonomy" id="133434"/>
    <lineage>
        <taxon>Eukaryota</taxon>
        <taxon>Metazoa</taxon>
        <taxon>Echinodermata</taxon>
        <taxon>Eleutherozoa</taxon>
        <taxon>Asterozoa</taxon>
        <taxon>Asteroidea</taxon>
        <taxon>Valvatacea</taxon>
        <taxon>Valvatida</taxon>
        <taxon>Acanthasteridae</taxon>
        <taxon>Acanthaster</taxon>
    </lineage>
</organism>
<evidence type="ECO:0000256" key="1">
    <source>
        <dbReference type="ARBA" id="ARBA00007936"/>
    </source>
</evidence>
<gene>
    <name evidence="4" type="primary">LOC110977170</name>
</gene>
<dbReference type="PANTHER" id="PTHR11486">
    <property type="entry name" value="FIBROBLAST GROWTH FACTOR"/>
    <property type="match status" value="1"/>
</dbReference>
<evidence type="ECO:0000256" key="2">
    <source>
        <dbReference type="RuleBase" id="RU049442"/>
    </source>
</evidence>
<evidence type="ECO:0000313" key="4">
    <source>
        <dbReference type="RefSeq" id="XP_022086747.1"/>
    </source>
</evidence>
<dbReference type="CDD" id="cd00058">
    <property type="entry name" value="beta-trefoil_FGF"/>
    <property type="match status" value="1"/>
</dbReference>
<accession>A0A8B7Y2J3</accession>
<dbReference type="Proteomes" id="UP000694845">
    <property type="component" value="Unplaced"/>
</dbReference>
<dbReference type="PROSITE" id="PS00247">
    <property type="entry name" value="HBGF_FGF"/>
    <property type="match status" value="1"/>
</dbReference>
<dbReference type="Gene3D" id="2.80.10.50">
    <property type="match status" value="1"/>
</dbReference>
<reference evidence="4" key="1">
    <citation type="submission" date="2025-08" db="UniProtKB">
        <authorList>
            <consortium name="RefSeq"/>
        </authorList>
    </citation>
    <scope>IDENTIFICATION</scope>
</reference>
<evidence type="ECO:0000313" key="3">
    <source>
        <dbReference type="Proteomes" id="UP000694845"/>
    </source>
</evidence>